<keyword evidence="1" id="KW-0472">Membrane</keyword>
<dbReference type="AlphaFoldDB" id="A0A378TT71"/>
<keyword evidence="1" id="KW-0812">Transmembrane</keyword>
<gene>
    <name evidence="2" type="ORF">NCTC10359_01945</name>
</gene>
<organism evidence="2 3">
    <name type="scientific">Moraxella lacunata</name>
    <dbReference type="NCBI Taxonomy" id="477"/>
    <lineage>
        <taxon>Bacteria</taxon>
        <taxon>Pseudomonadati</taxon>
        <taxon>Pseudomonadota</taxon>
        <taxon>Gammaproteobacteria</taxon>
        <taxon>Moraxellales</taxon>
        <taxon>Moraxellaceae</taxon>
        <taxon>Moraxella</taxon>
    </lineage>
</organism>
<evidence type="ECO:0000256" key="1">
    <source>
        <dbReference type="SAM" id="Phobius"/>
    </source>
</evidence>
<accession>A0A378TT71</accession>
<dbReference type="EMBL" id="UGQU01000003">
    <property type="protein sequence ID" value="STZ63514.1"/>
    <property type="molecule type" value="Genomic_DNA"/>
</dbReference>
<evidence type="ECO:0000313" key="2">
    <source>
        <dbReference type="EMBL" id="STZ63514.1"/>
    </source>
</evidence>
<protein>
    <submittedName>
        <fullName evidence="2">Protein of uncharacterized function (DUF2523)</fullName>
    </submittedName>
</protein>
<dbReference type="InterPro" id="IPR019670">
    <property type="entry name" value="DUF2523"/>
</dbReference>
<evidence type="ECO:0000313" key="3">
    <source>
        <dbReference type="Proteomes" id="UP000254437"/>
    </source>
</evidence>
<name>A0A378TT71_MORLA</name>
<keyword evidence="1" id="KW-1133">Transmembrane helix</keyword>
<dbReference type="RefSeq" id="WP_115007808.1">
    <property type="nucleotide sequence ID" value="NZ_UGQU01000003.1"/>
</dbReference>
<dbReference type="Proteomes" id="UP000254437">
    <property type="component" value="Unassembled WGS sequence"/>
</dbReference>
<sequence>MSMISLFKNLQKGWLKDVLTGAGLTLGTSAITLTMLDTAIKHLRSGLNSVSADLLGLAHIAGIDLAMSIIIGAIVARSTMQAGKLTLQKIK</sequence>
<dbReference type="Pfam" id="PF10734">
    <property type="entry name" value="DUF2523"/>
    <property type="match status" value="1"/>
</dbReference>
<reference evidence="2 3" key="1">
    <citation type="submission" date="2018-06" db="EMBL/GenBank/DDBJ databases">
        <authorList>
            <consortium name="Pathogen Informatics"/>
            <person name="Doyle S."/>
        </authorList>
    </citation>
    <scope>NUCLEOTIDE SEQUENCE [LARGE SCALE GENOMIC DNA]</scope>
    <source>
        <strain evidence="2 3">NCTC10359</strain>
    </source>
</reference>
<feature type="transmembrane region" description="Helical" evidence="1">
    <location>
        <begin position="54"/>
        <end position="76"/>
    </location>
</feature>
<proteinExistence type="predicted"/>